<dbReference type="Proteomes" id="UP000663874">
    <property type="component" value="Unassembled WGS sequence"/>
</dbReference>
<organism evidence="3 4">
    <name type="scientific">Rotaria sordida</name>
    <dbReference type="NCBI Taxonomy" id="392033"/>
    <lineage>
        <taxon>Eukaryota</taxon>
        <taxon>Metazoa</taxon>
        <taxon>Spiralia</taxon>
        <taxon>Gnathifera</taxon>
        <taxon>Rotifera</taxon>
        <taxon>Eurotatoria</taxon>
        <taxon>Bdelloidea</taxon>
        <taxon>Philodinida</taxon>
        <taxon>Philodinidae</taxon>
        <taxon>Rotaria</taxon>
    </lineage>
</organism>
<feature type="compositionally biased region" description="Low complexity" evidence="1">
    <location>
        <begin position="106"/>
        <end position="122"/>
    </location>
</feature>
<feature type="compositionally biased region" description="Polar residues" evidence="1">
    <location>
        <begin position="69"/>
        <end position="83"/>
    </location>
</feature>
<feature type="transmembrane region" description="Helical" evidence="2">
    <location>
        <begin position="130"/>
        <end position="148"/>
    </location>
</feature>
<feature type="compositionally biased region" description="Basic and acidic residues" evidence="1">
    <location>
        <begin position="86"/>
        <end position="103"/>
    </location>
</feature>
<name>A0A818Q1Q3_9BILA</name>
<evidence type="ECO:0000256" key="1">
    <source>
        <dbReference type="SAM" id="MobiDB-lite"/>
    </source>
</evidence>
<gene>
    <name evidence="3" type="ORF">FNK824_LOCUS4839</name>
</gene>
<evidence type="ECO:0000313" key="3">
    <source>
        <dbReference type="EMBL" id="CAF3629440.1"/>
    </source>
</evidence>
<feature type="compositionally biased region" description="Polar residues" evidence="1">
    <location>
        <begin position="45"/>
        <end position="56"/>
    </location>
</feature>
<protein>
    <submittedName>
        <fullName evidence="3">Uncharacterized protein</fullName>
    </submittedName>
</protein>
<accession>A0A818Q1Q3</accession>
<keyword evidence="2" id="KW-0812">Transmembrane</keyword>
<dbReference type="AlphaFoldDB" id="A0A818Q1Q3"/>
<comment type="caution">
    <text evidence="3">The sequence shown here is derived from an EMBL/GenBank/DDBJ whole genome shotgun (WGS) entry which is preliminary data.</text>
</comment>
<feature type="region of interest" description="Disordered" evidence="1">
    <location>
        <begin position="27"/>
        <end position="126"/>
    </location>
</feature>
<keyword evidence="2" id="KW-0472">Membrane</keyword>
<proteinExistence type="predicted"/>
<reference evidence="3" key="1">
    <citation type="submission" date="2021-02" db="EMBL/GenBank/DDBJ databases">
        <authorList>
            <person name="Nowell W R."/>
        </authorList>
    </citation>
    <scope>NUCLEOTIDE SEQUENCE</scope>
</reference>
<keyword evidence="2" id="KW-1133">Transmembrane helix</keyword>
<dbReference type="EMBL" id="CAJOBE010000367">
    <property type="protein sequence ID" value="CAF3629440.1"/>
    <property type="molecule type" value="Genomic_DNA"/>
</dbReference>
<evidence type="ECO:0000256" key="2">
    <source>
        <dbReference type="SAM" id="Phobius"/>
    </source>
</evidence>
<sequence>MSSYLLRTRGIFAIPRYVPTLIARAQASQTTSSVPPTPGQGIPMSGSTKTVSQTGGTKKGDSSVLPPSGTASDHTNPTKTSSDAPPLDHAHVDEADKSSDKQRRNTSTGSSKSPGSDSSKSTNQSFMSTPVGQIGAIAVLGAVIYYGYTMMRSSGKDLKKNEHYKKATADYQAANAKNTDVKP</sequence>
<evidence type="ECO:0000313" key="4">
    <source>
        <dbReference type="Proteomes" id="UP000663874"/>
    </source>
</evidence>